<evidence type="ECO:0000256" key="1">
    <source>
        <dbReference type="SAM" id="MobiDB-lite"/>
    </source>
</evidence>
<organism evidence="2">
    <name type="scientific">Mesocestoides corti</name>
    <name type="common">Flatworm</name>
    <dbReference type="NCBI Taxonomy" id="53468"/>
    <lineage>
        <taxon>Eukaryota</taxon>
        <taxon>Metazoa</taxon>
        <taxon>Spiralia</taxon>
        <taxon>Lophotrochozoa</taxon>
        <taxon>Platyhelminthes</taxon>
        <taxon>Cestoda</taxon>
        <taxon>Eucestoda</taxon>
        <taxon>Cyclophyllidea</taxon>
        <taxon>Mesocestoididae</taxon>
        <taxon>Mesocestoides</taxon>
    </lineage>
</organism>
<evidence type="ECO:0000313" key="2">
    <source>
        <dbReference type="WBParaSite" id="MCU_014762-RA"/>
    </source>
</evidence>
<sequence length="96" mass="10657">CLPPLNPRHPSTHPTPFYLQTPPQKNTRKKKKQSTLHHGTLLDSTAQHSTALIEHVPRKRNVSRLAASALPPPVNQLLPISNPKPLFAACVTLEKH</sequence>
<dbReference type="WBParaSite" id="MCU_014762-RA">
    <property type="protein sequence ID" value="MCU_014762-RA"/>
    <property type="gene ID" value="MCU_014762"/>
</dbReference>
<protein>
    <submittedName>
        <fullName evidence="2">Ovule protein</fullName>
    </submittedName>
</protein>
<accession>A0A5K3G214</accession>
<reference evidence="2" key="1">
    <citation type="submission" date="2019-11" db="UniProtKB">
        <authorList>
            <consortium name="WormBaseParasite"/>
        </authorList>
    </citation>
    <scope>IDENTIFICATION</scope>
</reference>
<dbReference type="AlphaFoldDB" id="A0A5K3G214"/>
<feature type="compositionally biased region" description="Basic residues" evidence="1">
    <location>
        <begin position="26"/>
        <end position="35"/>
    </location>
</feature>
<feature type="region of interest" description="Disordered" evidence="1">
    <location>
        <begin position="1"/>
        <end position="48"/>
    </location>
</feature>
<name>A0A5K3G214_MESCO</name>
<proteinExistence type="predicted"/>